<dbReference type="AlphaFoldDB" id="A0A843TKK4"/>
<evidence type="ECO:0000313" key="2">
    <source>
        <dbReference type="EMBL" id="MQL70607.1"/>
    </source>
</evidence>
<protein>
    <submittedName>
        <fullName evidence="2">Uncharacterized protein</fullName>
    </submittedName>
</protein>
<organism evidence="2 3">
    <name type="scientific">Colocasia esculenta</name>
    <name type="common">Wild taro</name>
    <name type="synonym">Arum esculentum</name>
    <dbReference type="NCBI Taxonomy" id="4460"/>
    <lineage>
        <taxon>Eukaryota</taxon>
        <taxon>Viridiplantae</taxon>
        <taxon>Streptophyta</taxon>
        <taxon>Embryophyta</taxon>
        <taxon>Tracheophyta</taxon>
        <taxon>Spermatophyta</taxon>
        <taxon>Magnoliopsida</taxon>
        <taxon>Liliopsida</taxon>
        <taxon>Araceae</taxon>
        <taxon>Aroideae</taxon>
        <taxon>Colocasieae</taxon>
        <taxon>Colocasia</taxon>
    </lineage>
</organism>
<keyword evidence="1" id="KW-0732">Signal</keyword>
<sequence>MGRLSSRLSVGFALAFAVSISSSSSSSLPFLSKYSSHINLSASPAPPPPPRCLASDLLSLLGTKWDAAAVEPRVARRLSSCLRFLVPFSPAAGCYSCSALPLKGPRRRRNLLNCCGGEEEDELVWWPPEPVMDVARIAVDSGGNPAAVDRALDPAMLPDLNAYLAFLFELIAARGPMVGLNVSLNRYDLFHGHIFLATGTGRLGIL</sequence>
<feature type="chain" id="PRO_5032991836" evidence="1">
    <location>
        <begin position="26"/>
        <end position="206"/>
    </location>
</feature>
<dbReference type="EMBL" id="NMUH01000073">
    <property type="protein sequence ID" value="MQL70607.1"/>
    <property type="molecule type" value="Genomic_DNA"/>
</dbReference>
<dbReference type="PANTHER" id="PTHR35759">
    <property type="entry name" value="BNAA09G03860D PROTEIN"/>
    <property type="match status" value="1"/>
</dbReference>
<dbReference type="Proteomes" id="UP000652761">
    <property type="component" value="Unassembled WGS sequence"/>
</dbReference>
<gene>
    <name evidence="2" type="ORF">Taro_002922</name>
</gene>
<reference evidence="2" key="1">
    <citation type="submission" date="2017-07" db="EMBL/GenBank/DDBJ databases">
        <title>Taro Niue Genome Assembly and Annotation.</title>
        <authorList>
            <person name="Atibalentja N."/>
            <person name="Keating K."/>
            <person name="Fields C.J."/>
        </authorList>
    </citation>
    <scope>NUCLEOTIDE SEQUENCE</scope>
    <source>
        <strain evidence="2">Niue_2</strain>
        <tissue evidence="2">Leaf</tissue>
    </source>
</reference>
<name>A0A843TKK4_COLES</name>
<accession>A0A843TKK4</accession>
<keyword evidence="3" id="KW-1185">Reference proteome</keyword>
<evidence type="ECO:0000313" key="3">
    <source>
        <dbReference type="Proteomes" id="UP000652761"/>
    </source>
</evidence>
<proteinExistence type="predicted"/>
<dbReference type="PANTHER" id="PTHR35759:SF1">
    <property type="entry name" value="OS07G0673000 PROTEIN"/>
    <property type="match status" value="1"/>
</dbReference>
<comment type="caution">
    <text evidence="2">The sequence shown here is derived from an EMBL/GenBank/DDBJ whole genome shotgun (WGS) entry which is preliminary data.</text>
</comment>
<dbReference type="OrthoDB" id="407127at2759"/>
<evidence type="ECO:0000256" key="1">
    <source>
        <dbReference type="SAM" id="SignalP"/>
    </source>
</evidence>
<feature type="signal peptide" evidence="1">
    <location>
        <begin position="1"/>
        <end position="25"/>
    </location>
</feature>